<proteinExistence type="predicted"/>
<reference evidence="3" key="1">
    <citation type="submission" date="2017-02" db="UniProtKB">
        <authorList>
            <consortium name="WormBaseParasite"/>
        </authorList>
    </citation>
    <scope>IDENTIFICATION</scope>
</reference>
<keyword evidence="2" id="KW-1185">Reference proteome</keyword>
<sequence>MKVSLYRRNNVWWLLLSLIINTSYCSHYFQVSISIVSKSKICYGDCVIPYKLVVSKEINDLKELNEEMMVFGEFEVINNTNNEGYLNEITVVRMPKSLRESKEPVHIELTILDLPSNIEGM</sequence>
<protein>
    <submittedName>
        <fullName evidence="3">DUF916 domain-containing protein</fullName>
    </submittedName>
</protein>
<dbReference type="WBParaSite" id="PTRK_0000299300.1">
    <property type="protein sequence ID" value="PTRK_0000299300.1"/>
    <property type="gene ID" value="PTRK_0000299300"/>
</dbReference>
<keyword evidence="1" id="KW-0732">Signal</keyword>
<evidence type="ECO:0000256" key="1">
    <source>
        <dbReference type="SAM" id="SignalP"/>
    </source>
</evidence>
<evidence type="ECO:0000313" key="3">
    <source>
        <dbReference type="WBParaSite" id="PTRK_0000299300.1"/>
    </source>
</evidence>
<accession>A0A0N4Z739</accession>
<feature type="signal peptide" evidence="1">
    <location>
        <begin position="1"/>
        <end position="25"/>
    </location>
</feature>
<dbReference type="Proteomes" id="UP000038045">
    <property type="component" value="Unplaced"/>
</dbReference>
<organism evidence="2 3">
    <name type="scientific">Parastrongyloides trichosuri</name>
    <name type="common">Possum-specific nematode worm</name>
    <dbReference type="NCBI Taxonomy" id="131310"/>
    <lineage>
        <taxon>Eukaryota</taxon>
        <taxon>Metazoa</taxon>
        <taxon>Ecdysozoa</taxon>
        <taxon>Nematoda</taxon>
        <taxon>Chromadorea</taxon>
        <taxon>Rhabditida</taxon>
        <taxon>Tylenchina</taxon>
        <taxon>Panagrolaimomorpha</taxon>
        <taxon>Strongyloidoidea</taxon>
        <taxon>Strongyloididae</taxon>
        <taxon>Parastrongyloides</taxon>
    </lineage>
</organism>
<evidence type="ECO:0000313" key="2">
    <source>
        <dbReference type="Proteomes" id="UP000038045"/>
    </source>
</evidence>
<feature type="chain" id="PRO_5005891206" evidence="1">
    <location>
        <begin position="26"/>
        <end position="121"/>
    </location>
</feature>
<name>A0A0N4Z739_PARTI</name>
<dbReference type="AlphaFoldDB" id="A0A0N4Z739"/>